<dbReference type="EMBL" id="RYZH01000045">
    <property type="protein sequence ID" value="RUL84900.1"/>
    <property type="molecule type" value="Genomic_DNA"/>
</dbReference>
<keyword evidence="2" id="KW-1185">Reference proteome</keyword>
<evidence type="ECO:0000313" key="2">
    <source>
        <dbReference type="Proteomes" id="UP000280296"/>
    </source>
</evidence>
<name>A0A432MFF6_9BACT</name>
<organism evidence="1 2">
    <name type="scientific">Tautonia sociabilis</name>
    <dbReference type="NCBI Taxonomy" id="2080755"/>
    <lineage>
        <taxon>Bacteria</taxon>
        <taxon>Pseudomonadati</taxon>
        <taxon>Planctomycetota</taxon>
        <taxon>Planctomycetia</taxon>
        <taxon>Isosphaerales</taxon>
        <taxon>Isosphaeraceae</taxon>
        <taxon>Tautonia</taxon>
    </lineage>
</organism>
<dbReference type="GO" id="GO:0016740">
    <property type="term" value="F:transferase activity"/>
    <property type="evidence" value="ECO:0007669"/>
    <property type="project" value="UniProtKB-KW"/>
</dbReference>
<dbReference type="AlphaFoldDB" id="A0A432MFF6"/>
<keyword evidence="1" id="KW-0808">Transferase</keyword>
<sequence length="411" mass="46181">MTLVRSPRPVAATPTEGSRLSLVVADANWYSTENLFRELDRPGVHTLLLHCSDFANAYHAGGPIGRWWDRRPRRDGPGLWSRRLVLPPGWMKRYPRLGMRPIRRAIDRWRLRLGDDAPLALVMTYPYYRHLRDLLRPDVSIYLNLDDYTHYWPSRAAEVERLERRLVAEADLTACVAKVRADQLREQVPEASARIRHLPHGTPAVFLADSPSGEPAPAPADLAHLPRPLLGYVGGLEGRLDWPLLNRVAEQFPDASLVLVGRLPRSGRGRWLDDARRCLARPNVHAVGFRPQERLGCYIRSFDACLIPYDVTHPFNRCCCPTKIMDYMGSGRPIVSTDLPECRLYDGLIDVAADLDDFLGTLASLRFARFDDGRGRDRLALARANSCRAVSDRLLDAVAPALAAPDADPPA</sequence>
<reference evidence="1 2" key="2">
    <citation type="submission" date="2019-01" db="EMBL/GenBank/DDBJ databases">
        <title>Tautonia sociabilis, a novel thermotolerant planctomycete of Isosphaeraceae family, isolated from a 4000 m deep subterranean habitat.</title>
        <authorList>
            <person name="Kovaleva O.L."/>
            <person name="Elcheninov A.G."/>
            <person name="Van Heerden E."/>
            <person name="Toshchakov S.V."/>
            <person name="Novikov A."/>
            <person name="Bonch-Osmolovskaya E.A."/>
            <person name="Kublanov I.V."/>
        </authorList>
    </citation>
    <scope>NUCLEOTIDE SEQUENCE [LARGE SCALE GENOMIC DNA]</scope>
    <source>
        <strain evidence="1 2">GM2012</strain>
    </source>
</reference>
<dbReference type="SUPFAM" id="SSF53756">
    <property type="entry name" value="UDP-Glycosyltransferase/glycogen phosphorylase"/>
    <property type="match status" value="1"/>
</dbReference>
<dbReference type="Gene3D" id="3.40.50.2000">
    <property type="entry name" value="Glycogen Phosphorylase B"/>
    <property type="match status" value="1"/>
</dbReference>
<dbReference type="Pfam" id="PF13692">
    <property type="entry name" value="Glyco_trans_1_4"/>
    <property type="match status" value="1"/>
</dbReference>
<dbReference type="RefSeq" id="WP_126727175.1">
    <property type="nucleotide sequence ID" value="NZ_RYZH01000045.1"/>
</dbReference>
<gene>
    <name evidence="1" type="ORF">TsocGM_19705</name>
</gene>
<accession>A0A432MFF6</accession>
<proteinExistence type="predicted"/>
<evidence type="ECO:0000313" key="1">
    <source>
        <dbReference type="EMBL" id="RUL84900.1"/>
    </source>
</evidence>
<reference evidence="1 2" key="1">
    <citation type="submission" date="2018-12" db="EMBL/GenBank/DDBJ databases">
        <authorList>
            <person name="Toschakov S.V."/>
        </authorList>
    </citation>
    <scope>NUCLEOTIDE SEQUENCE [LARGE SCALE GENOMIC DNA]</scope>
    <source>
        <strain evidence="1 2">GM2012</strain>
    </source>
</reference>
<protein>
    <submittedName>
        <fullName evidence="1">Glycosyltransferase</fullName>
    </submittedName>
</protein>
<dbReference type="Proteomes" id="UP000280296">
    <property type="component" value="Unassembled WGS sequence"/>
</dbReference>
<comment type="caution">
    <text evidence="1">The sequence shown here is derived from an EMBL/GenBank/DDBJ whole genome shotgun (WGS) entry which is preliminary data.</text>
</comment>
<dbReference type="OrthoDB" id="9816564at2"/>